<evidence type="ECO:0000256" key="1">
    <source>
        <dbReference type="SAM" id="MobiDB-lite"/>
    </source>
</evidence>
<evidence type="ECO:0000313" key="2">
    <source>
        <dbReference type="EMBL" id="KAK4006560.1"/>
    </source>
</evidence>
<feature type="region of interest" description="Disordered" evidence="1">
    <location>
        <begin position="1"/>
        <end position="29"/>
    </location>
</feature>
<accession>A0ABQ9Z132</accession>
<comment type="caution">
    <text evidence="2">The sequence shown here is derived from an EMBL/GenBank/DDBJ whole genome shotgun (WGS) entry which is preliminary data.</text>
</comment>
<evidence type="ECO:0000313" key="3">
    <source>
        <dbReference type="Proteomes" id="UP001234178"/>
    </source>
</evidence>
<organism evidence="2 3">
    <name type="scientific">Daphnia magna</name>
    <dbReference type="NCBI Taxonomy" id="35525"/>
    <lineage>
        <taxon>Eukaryota</taxon>
        <taxon>Metazoa</taxon>
        <taxon>Ecdysozoa</taxon>
        <taxon>Arthropoda</taxon>
        <taxon>Crustacea</taxon>
        <taxon>Branchiopoda</taxon>
        <taxon>Diplostraca</taxon>
        <taxon>Cladocera</taxon>
        <taxon>Anomopoda</taxon>
        <taxon>Daphniidae</taxon>
        <taxon>Daphnia</taxon>
    </lineage>
</organism>
<reference evidence="2 3" key="1">
    <citation type="journal article" date="2023" name="Nucleic Acids Res.">
        <title>The hologenome of Daphnia magna reveals possible DNA methylation and microbiome-mediated evolution of the host genome.</title>
        <authorList>
            <person name="Chaturvedi A."/>
            <person name="Li X."/>
            <person name="Dhandapani V."/>
            <person name="Marshall H."/>
            <person name="Kissane S."/>
            <person name="Cuenca-Cambronero M."/>
            <person name="Asole G."/>
            <person name="Calvet F."/>
            <person name="Ruiz-Romero M."/>
            <person name="Marangio P."/>
            <person name="Guigo R."/>
            <person name="Rago D."/>
            <person name="Mirbahai L."/>
            <person name="Eastwood N."/>
            <person name="Colbourne J.K."/>
            <person name="Zhou J."/>
            <person name="Mallon E."/>
            <person name="Orsini L."/>
        </authorList>
    </citation>
    <scope>NUCLEOTIDE SEQUENCE [LARGE SCALE GENOMIC DNA]</scope>
    <source>
        <strain evidence="2">LRV0_1</strain>
    </source>
</reference>
<feature type="compositionally biased region" description="Polar residues" evidence="1">
    <location>
        <begin position="12"/>
        <end position="29"/>
    </location>
</feature>
<dbReference type="Proteomes" id="UP001234178">
    <property type="component" value="Unassembled WGS sequence"/>
</dbReference>
<name>A0ABQ9Z132_9CRUS</name>
<keyword evidence="3" id="KW-1185">Reference proteome</keyword>
<proteinExistence type="predicted"/>
<sequence length="66" mass="7368">MAGRARPAGKAETNNKFETTARGQASSTTSINVQRCALFHWFKKVHVTFAAWKKVDYLKRVRTAAG</sequence>
<dbReference type="EMBL" id="JAOYFB010000002">
    <property type="protein sequence ID" value="KAK4006560.1"/>
    <property type="molecule type" value="Genomic_DNA"/>
</dbReference>
<protein>
    <submittedName>
        <fullName evidence="2">Uncharacterized protein</fullName>
    </submittedName>
</protein>
<gene>
    <name evidence="2" type="ORF">OUZ56_011714</name>
</gene>